<accession>A0A8D3A9B9</accession>
<gene>
    <name evidence="4" type="primary">LOC118317349</name>
</gene>
<dbReference type="Pfam" id="PF24681">
    <property type="entry name" value="Kelch_KLHDC2_KLHL20_DRC7"/>
    <property type="match status" value="1"/>
</dbReference>
<protein>
    <recommendedName>
        <fullName evidence="3">BTB domain-containing protein</fullName>
    </recommendedName>
</protein>
<evidence type="ECO:0000313" key="4">
    <source>
        <dbReference type="Ensembl" id="ENSSMAP00000014625.2"/>
    </source>
</evidence>
<evidence type="ECO:0000259" key="3">
    <source>
        <dbReference type="PROSITE" id="PS50097"/>
    </source>
</evidence>
<dbReference type="PANTHER" id="PTHR24412">
    <property type="entry name" value="KELCH PROTEIN"/>
    <property type="match status" value="1"/>
</dbReference>
<name>A0A8D3A9B9_SCOMX</name>
<dbReference type="Gene3D" id="1.25.40.420">
    <property type="match status" value="1"/>
</dbReference>
<dbReference type="PROSITE" id="PS50097">
    <property type="entry name" value="BTB"/>
    <property type="match status" value="1"/>
</dbReference>
<dbReference type="InterPro" id="IPR000210">
    <property type="entry name" value="BTB/POZ_dom"/>
</dbReference>
<dbReference type="Gene3D" id="2.120.10.80">
    <property type="entry name" value="Kelch-type beta propeller"/>
    <property type="match status" value="1"/>
</dbReference>
<evidence type="ECO:0000313" key="5">
    <source>
        <dbReference type="Proteomes" id="UP000694558"/>
    </source>
</evidence>
<dbReference type="SMART" id="SM00875">
    <property type="entry name" value="BACK"/>
    <property type="match status" value="1"/>
</dbReference>
<dbReference type="Ensembl" id="ENSSMAT00000014815.2">
    <property type="protein sequence ID" value="ENSSMAP00000014625.2"/>
    <property type="gene ID" value="ENSSMAG00000008964.2"/>
</dbReference>
<dbReference type="Proteomes" id="UP000694558">
    <property type="component" value="Chromosome 11"/>
</dbReference>
<dbReference type="InterPro" id="IPR011705">
    <property type="entry name" value="BACK"/>
</dbReference>
<reference evidence="4" key="1">
    <citation type="submission" date="2023-05" db="EMBL/GenBank/DDBJ databases">
        <title>High-quality long-read genome of Scophthalmus maximus.</title>
        <authorList>
            <person name="Lien S."/>
            <person name="Martinez P."/>
        </authorList>
    </citation>
    <scope>NUCLEOTIDE SEQUENCE [LARGE SCALE GENOMIC DNA]</scope>
</reference>
<dbReference type="Gene3D" id="3.30.710.10">
    <property type="entry name" value="Potassium Channel Kv1.1, Chain A"/>
    <property type="match status" value="1"/>
</dbReference>
<keyword evidence="2" id="KW-0677">Repeat</keyword>
<dbReference type="SMART" id="SM00612">
    <property type="entry name" value="Kelch"/>
    <property type="match status" value="3"/>
</dbReference>
<dbReference type="Pfam" id="PF07707">
    <property type="entry name" value="BACK"/>
    <property type="match status" value="1"/>
</dbReference>
<dbReference type="InterPro" id="IPR011333">
    <property type="entry name" value="SKP1/BTB/POZ_sf"/>
</dbReference>
<dbReference type="InterPro" id="IPR006652">
    <property type="entry name" value="Kelch_1"/>
</dbReference>
<dbReference type="GeneTree" id="ENSGT00940000156836"/>
<dbReference type="PANTHER" id="PTHR24412:SF491">
    <property type="entry name" value="KELCH REPEAT AND BTB DOMAIN-CONTAINING PROTEIN 12"/>
    <property type="match status" value="1"/>
</dbReference>
<dbReference type="SUPFAM" id="SSF117281">
    <property type="entry name" value="Kelch motif"/>
    <property type="match status" value="1"/>
</dbReference>
<reference evidence="4" key="2">
    <citation type="submission" date="2025-08" db="UniProtKB">
        <authorList>
            <consortium name="Ensembl"/>
        </authorList>
    </citation>
    <scope>IDENTIFICATION</scope>
</reference>
<evidence type="ECO:0000256" key="1">
    <source>
        <dbReference type="ARBA" id="ARBA00022441"/>
    </source>
</evidence>
<dbReference type="CDD" id="cd18485">
    <property type="entry name" value="BACK_KBTBD12"/>
    <property type="match status" value="1"/>
</dbReference>
<proteinExistence type="predicted"/>
<evidence type="ECO:0000256" key="2">
    <source>
        <dbReference type="ARBA" id="ARBA00022737"/>
    </source>
</evidence>
<feature type="domain" description="BTB" evidence="3">
    <location>
        <begin position="28"/>
        <end position="95"/>
    </location>
</feature>
<dbReference type="SMART" id="SM00225">
    <property type="entry name" value="BTB"/>
    <property type="match status" value="1"/>
</dbReference>
<organism evidence="4 5">
    <name type="scientific">Scophthalmus maximus</name>
    <name type="common">Turbot</name>
    <name type="synonym">Psetta maxima</name>
    <dbReference type="NCBI Taxonomy" id="52904"/>
    <lineage>
        <taxon>Eukaryota</taxon>
        <taxon>Metazoa</taxon>
        <taxon>Chordata</taxon>
        <taxon>Craniata</taxon>
        <taxon>Vertebrata</taxon>
        <taxon>Euteleostomi</taxon>
        <taxon>Actinopterygii</taxon>
        <taxon>Neopterygii</taxon>
        <taxon>Teleostei</taxon>
        <taxon>Neoteleostei</taxon>
        <taxon>Acanthomorphata</taxon>
        <taxon>Carangaria</taxon>
        <taxon>Pleuronectiformes</taxon>
        <taxon>Pleuronectoidei</taxon>
        <taxon>Scophthalmidae</taxon>
        <taxon>Scophthalmus</taxon>
    </lineage>
</organism>
<sequence>MLTPRTGAEHGSLLLRQLERMRAAEELTDVVLLAEGIPFPCHKVVLSAFSPYFQAMFTCGLKETRGGEVALRDTPAQSLDLLLAYMYRAEFPLSNDNIQGVAAAAFLLHVDGAFRLCQSHMEACMDPSNCVGLYHWARDLGATGLSDCALRFICQHFAQVGHPIEVLDLDAQRLGDLLGSDDLNISQEEVVLELVLRWVERRRGDSQSEAQAAELLRRVRLELVDPGFLRKARRRNPVLLRDDECFGMIDAALQTSGLCEMSVPPRPALRYGMEATDLLLCLGGVNKEGVPARRGGLADLSFCFAPHGRKTCYIPSPLRACGGMGQITAGAVTRDNNIVVAIEAVDQHRLKRVDIYRYDNSEENSWVELCSAAHRDMYALGLLGDGLYMIGGQMKLHNHYIITDSVERWSLKRGGSWLSFAPLPLPLACHCAVSLKELLYVLGGWTPQDQPDEEPDKLSNRVFQFDPSKDRWTECSRMKYSRYRCGTAVLNGEIYILGGIGCDGDDRGQSRSCLSSVEIYNPDTDTWRAGPALPTCPLSLRTNASNFGVVEGKIYLCGYYKGAGRHEIITKEILELDPVDNVWTVVERRAAMPDSYDVCLVANLNPRNLFTARGQEDVWKIGFCLLKVTQRCPTLHSPGISHASTAILIKMKSGCQVGCCCFAPPRNKLYLMCYFELVHVNVCKDFFTFIQ</sequence>
<dbReference type="AlphaFoldDB" id="A0A8D3A9B9"/>
<dbReference type="InterPro" id="IPR015915">
    <property type="entry name" value="Kelch-typ_b-propeller"/>
</dbReference>
<dbReference type="PIRSF" id="PIRSF037037">
    <property type="entry name" value="Kelch-like_protein_gigaxonin"/>
    <property type="match status" value="1"/>
</dbReference>
<dbReference type="InterPro" id="IPR017096">
    <property type="entry name" value="BTB-kelch_protein"/>
</dbReference>
<dbReference type="SUPFAM" id="SSF54695">
    <property type="entry name" value="POZ domain"/>
    <property type="match status" value="1"/>
</dbReference>
<dbReference type="Pfam" id="PF00651">
    <property type="entry name" value="BTB"/>
    <property type="match status" value="1"/>
</dbReference>
<keyword evidence="1" id="KW-0880">Kelch repeat</keyword>